<sequence>MSPPNFSDAAAAQAAARRGLDIAVAATALLVTLPLWGGAALAVRLQDGGPAFFRQERVGLHGRRFRMWKIRTMVPDAERRGGWQTAAGDPRITPLGRWLRRTSIDELPQLINVLAGDMSLVGPRPDTPAQQAGYDPEDWALRCSVRPGLTGPAQVASKSGAAPPSRLEIDLDYVRNRSLRRDLAVLLRTLGTVLQLRNR</sequence>
<evidence type="ECO:0000256" key="2">
    <source>
        <dbReference type="ARBA" id="ARBA00023169"/>
    </source>
</evidence>
<dbReference type="Proteomes" id="UP000474957">
    <property type="component" value="Unassembled WGS sequence"/>
</dbReference>
<evidence type="ECO:0000313" key="4">
    <source>
        <dbReference type="EMBL" id="MSU89673.1"/>
    </source>
</evidence>
<gene>
    <name evidence="4" type="ORF">GE300_08585</name>
</gene>
<dbReference type="RefSeq" id="WP_154446163.1">
    <property type="nucleotide sequence ID" value="NZ_WIND01000005.1"/>
</dbReference>
<comment type="similarity">
    <text evidence="1">Belongs to the bacterial sugar transferase family.</text>
</comment>
<dbReference type="AlphaFoldDB" id="A0A6L5YZH2"/>
<dbReference type="InterPro" id="IPR003362">
    <property type="entry name" value="Bact_transf"/>
</dbReference>
<dbReference type="Pfam" id="PF02397">
    <property type="entry name" value="Bac_transf"/>
    <property type="match status" value="1"/>
</dbReference>
<keyword evidence="5" id="KW-1185">Reference proteome</keyword>
<keyword evidence="2" id="KW-0270">Exopolysaccharide synthesis</keyword>
<evidence type="ECO:0000313" key="5">
    <source>
        <dbReference type="Proteomes" id="UP000474957"/>
    </source>
</evidence>
<keyword evidence="4" id="KW-0808">Transferase</keyword>
<dbReference type="PANTHER" id="PTHR30576:SF0">
    <property type="entry name" value="UNDECAPRENYL-PHOSPHATE N-ACETYLGALACTOSAMINYL 1-PHOSPHATE TRANSFERASE-RELATED"/>
    <property type="match status" value="1"/>
</dbReference>
<proteinExistence type="inferred from homology"/>
<dbReference type="GO" id="GO:0000271">
    <property type="term" value="P:polysaccharide biosynthetic process"/>
    <property type="evidence" value="ECO:0007669"/>
    <property type="project" value="UniProtKB-KW"/>
</dbReference>
<dbReference type="PANTHER" id="PTHR30576">
    <property type="entry name" value="COLANIC BIOSYNTHESIS UDP-GLUCOSE LIPID CARRIER TRANSFERASE"/>
    <property type="match status" value="1"/>
</dbReference>
<organism evidence="4 5">
    <name type="scientific">Halovulum marinum</name>
    <dbReference type="NCBI Taxonomy" id="2662447"/>
    <lineage>
        <taxon>Bacteria</taxon>
        <taxon>Pseudomonadati</taxon>
        <taxon>Pseudomonadota</taxon>
        <taxon>Alphaproteobacteria</taxon>
        <taxon>Rhodobacterales</taxon>
        <taxon>Paracoccaceae</taxon>
        <taxon>Halovulum</taxon>
    </lineage>
</organism>
<accession>A0A6L5YZH2</accession>
<evidence type="ECO:0000256" key="1">
    <source>
        <dbReference type="ARBA" id="ARBA00006464"/>
    </source>
</evidence>
<name>A0A6L5YZH2_9RHOB</name>
<protein>
    <submittedName>
        <fullName evidence="4">Sugar transferase</fullName>
    </submittedName>
</protein>
<dbReference type="GO" id="GO:0016780">
    <property type="term" value="F:phosphotransferase activity, for other substituted phosphate groups"/>
    <property type="evidence" value="ECO:0007669"/>
    <property type="project" value="TreeGrafter"/>
</dbReference>
<reference evidence="4 5" key="1">
    <citation type="submission" date="2019-10" db="EMBL/GenBank/DDBJ databases">
        <title>Cognatihalovulum marinum gen. nov. sp. nov., a new member of the family Rhodobacteraceae isolated from deep seawater of the Northwest Indian Ocean.</title>
        <authorList>
            <person name="Ruan C."/>
            <person name="Wang J."/>
            <person name="Zheng X."/>
            <person name="Song L."/>
            <person name="Zhu Y."/>
            <person name="Huang Y."/>
            <person name="Lu Z."/>
            <person name="Du W."/>
            <person name="Huang L."/>
            <person name="Dai X."/>
        </authorList>
    </citation>
    <scope>NUCLEOTIDE SEQUENCE [LARGE SCALE GENOMIC DNA]</scope>
    <source>
        <strain evidence="4 5">2CG4</strain>
    </source>
</reference>
<comment type="caution">
    <text evidence="4">The sequence shown here is derived from an EMBL/GenBank/DDBJ whole genome shotgun (WGS) entry which is preliminary data.</text>
</comment>
<dbReference type="EMBL" id="WIND01000005">
    <property type="protein sequence ID" value="MSU89673.1"/>
    <property type="molecule type" value="Genomic_DNA"/>
</dbReference>
<feature type="domain" description="Bacterial sugar transferase" evidence="3">
    <location>
        <begin position="18"/>
        <end position="194"/>
    </location>
</feature>
<evidence type="ECO:0000259" key="3">
    <source>
        <dbReference type="Pfam" id="PF02397"/>
    </source>
</evidence>